<evidence type="ECO:0000256" key="1">
    <source>
        <dbReference type="SAM" id="Phobius"/>
    </source>
</evidence>
<keyword evidence="1" id="KW-0472">Membrane</keyword>
<evidence type="ECO:0000313" key="2">
    <source>
        <dbReference type="EMBL" id="SPE17764.1"/>
    </source>
</evidence>
<protein>
    <submittedName>
        <fullName evidence="2">Uncharacterized protein</fullName>
    </submittedName>
</protein>
<dbReference type="EMBL" id="OKRB01000013">
    <property type="protein sequence ID" value="SPE17764.1"/>
    <property type="molecule type" value="Genomic_DNA"/>
</dbReference>
<accession>A0A2N9L3Z5</accession>
<proteinExistence type="predicted"/>
<gene>
    <name evidence="2" type="ORF">SBA5_110124</name>
</gene>
<feature type="transmembrane region" description="Helical" evidence="1">
    <location>
        <begin position="364"/>
        <end position="390"/>
    </location>
</feature>
<keyword evidence="1" id="KW-0812">Transmembrane</keyword>
<dbReference type="AlphaFoldDB" id="A0A2N9L3Z5"/>
<dbReference type="OrthoDB" id="143774at2"/>
<keyword evidence="1" id="KW-1133">Transmembrane helix</keyword>
<evidence type="ECO:0000313" key="3">
    <source>
        <dbReference type="Proteomes" id="UP000239735"/>
    </source>
</evidence>
<dbReference type="Proteomes" id="UP000239735">
    <property type="component" value="Unassembled WGS sequence"/>
</dbReference>
<name>A0A2N9L3Z5_9BACT</name>
<sequence length="400" mass="43882">MLRANPTRPAPSEISMQSPATALSRRNGVARLAFLASCCSLLLPAVSAASPPDGIHVQGSGTPPQLAFGCCDQGIAPMQALFADHEVIAALHDMHAQVGVAVADFSPERVQVVRYLNQQQIPVIAGVTLQTKDGPYFNVDNVAEAPAQIAAFEKWTRDNGLRWDAVGIDIEPNFSQLAELRNHRWRLVTTLLRNSLDGKRIQRAQEAYSALIRQIQLQGYPVETYTLPYGPVERNLRTTLIDRLLGTVDVSANENDVMIDTSYARPVGSAIILGLGPYSQGILVGVTDGLTPAGSGFGPLDWDEFSNDLIVASHFAHHIGVYNLEGCVRHGYLPRLETMNWGESVVIPAASVARARQHVMAFSIALWIASRLPFLAAAVILPAAFCIWWWRRRRLRLRHC</sequence>
<organism evidence="2 3">
    <name type="scientific">Candidatus Sulfuritelmatomonas gaucii</name>
    <dbReference type="NCBI Taxonomy" id="2043161"/>
    <lineage>
        <taxon>Bacteria</taxon>
        <taxon>Pseudomonadati</taxon>
        <taxon>Acidobacteriota</taxon>
        <taxon>Terriglobia</taxon>
        <taxon>Terriglobales</taxon>
        <taxon>Acidobacteriaceae</taxon>
        <taxon>Candidatus Sulfuritelmatomonas</taxon>
    </lineage>
</organism>
<reference evidence="3" key="1">
    <citation type="submission" date="2018-02" db="EMBL/GenBank/DDBJ databases">
        <authorList>
            <person name="Hausmann B."/>
        </authorList>
    </citation>
    <scope>NUCLEOTIDE SEQUENCE [LARGE SCALE GENOMIC DNA]</scope>
    <source>
        <strain evidence="3">Peat soil MAG SbA5</strain>
    </source>
</reference>